<keyword evidence="7" id="KW-1185">Reference proteome</keyword>
<dbReference type="PANTHER" id="PTHR30290:SF10">
    <property type="entry name" value="PERIPLASMIC OLIGOPEPTIDE-BINDING PROTEIN-RELATED"/>
    <property type="match status" value="1"/>
</dbReference>
<dbReference type="InterPro" id="IPR000914">
    <property type="entry name" value="SBP_5_dom"/>
</dbReference>
<evidence type="ECO:0000313" key="7">
    <source>
        <dbReference type="Proteomes" id="UP000094580"/>
    </source>
</evidence>
<evidence type="ECO:0000256" key="4">
    <source>
        <dbReference type="ARBA" id="ARBA00022729"/>
    </source>
</evidence>
<evidence type="ECO:0000256" key="3">
    <source>
        <dbReference type="ARBA" id="ARBA00022448"/>
    </source>
</evidence>
<dbReference type="EMBL" id="MDKC01000002">
    <property type="protein sequence ID" value="ODG93585.1"/>
    <property type="molecule type" value="Genomic_DNA"/>
</dbReference>
<dbReference type="InterPro" id="IPR030678">
    <property type="entry name" value="Peptide/Ni-bd"/>
</dbReference>
<dbReference type="SUPFAM" id="SSF53850">
    <property type="entry name" value="Periplasmic binding protein-like II"/>
    <property type="match status" value="1"/>
</dbReference>
<keyword evidence="4" id="KW-0732">Signal</keyword>
<comment type="caution">
    <text evidence="6">The sequence shown here is derived from an EMBL/GenBank/DDBJ whole genome shotgun (WGS) entry which is preliminary data.</text>
</comment>
<accession>A0ABX2ZV10</accession>
<protein>
    <submittedName>
        <fullName evidence="6">Peptide ABC transporter substrate-binding protein</fullName>
    </submittedName>
</protein>
<dbReference type="Gene3D" id="3.90.76.10">
    <property type="entry name" value="Dipeptide-binding Protein, Domain 1"/>
    <property type="match status" value="1"/>
</dbReference>
<evidence type="ECO:0000313" key="6">
    <source>
        <dbReference type="EMBL" id="ODG93585.1"/>
    </source>
</evidence>
<dbReference type="InterPro" id="IPR039424">
    <property type="entry name" value="SBP_5"/>
</dbReference>
<sequence>MLRLVETSELSSMDSSLVEDSTTLSVLNNVMEGLYRQGKDSQPVPGIAKSYTVSKDRKTYLFKLRDAKWSNGDPVTAHDFEYAWKRTLDPTTASEYAYIMYDVKNAKKINEKQLPVDQLGIKAIDDHTLEVQLDNPVPYFLSLTTLAPFMPINEKVVKEQGKKYGLEANTVVYDGPFKMSEWKHEQSFKLEKNTEYWDKKKVKLDEIKFNIAKDNSTAINLYDTGAIDRVSLTAEYVDKYKDDKEFKTAQEGRLIYLKLNNQNPILKNVNARKAIDMGYDKKGITDVLLNNGSTPAYYFVARHLAYGPDGKDFNDTTGDFNKTNIAMAKEYWEKAKQELGKQSVALEFLIAEDDNNKKISQYMKYELEKNLPGLTVNIKMQPAQTKFAMEDKLQYDISLAGWGPDYPDPMTFLDKWVTNNNIAYSNPKYDELITKAKTTLLQDPKERWKALADAEEQLLGKDAAISPMYQNGVAYLEKSYVKNVYNHPYGVKNSYKWAYIKK</sequence>
<gene>
    <name evidence="6" type="ORF">BED47_04055</name>
</gene>
<evidence type="ECO:0000256" key="1">
    <source>
        <dbReference type="ARBA" id="ARBA00004196"/>
    </source>
</evidence>
<dbReference type="Proteomes" id="UP000094580">
    <property type="component" value="Unassembled WGS sequence"/>
</dbReference>
<comment type="similarity">
    <text evidence="2">Belongs to the bacterial solute-binding protein 5 family.</text>
</comment>
<organism evidence="6 7">
    <name type="scientific">Gottfriedia luciferensis</name>
    <dbReference type="NCBI Taxonomy" id="178774"/>
    <lineage>
        <taxon>Bacteria</taxon>
        <taxon>Bacillati</taxon>
        <taxon>Bacillota</taxon>
        <taxon>Bacilli</taxon>
        <taxon>Bacillales</taxon>
        <taxon>Bacillaceae</taxon>
        <taxon>Gottfriedia</taxon>
    </lineage>
</organism>
<dbReference type="PIRSF" id="PIRSF002741">
    <property type="entry name" value="MppA"/>
    <property type="match status" value="1"/>
</dbReference>
<name>A0ABX2ZV10_9BACI</name>
<feature type="domain" description="Solute-binding protein family 5" evidence="5">
    <location>
        <begin position="42"/>
        <end position="422"/>
    </location>
</feature>
<comment type="subcellular location">
    <subcellularLocation>
        <location evidence="1">Cell envelope</location>
    </subcellularLocation>
</comment>
<proteinExistence type="inferred from homology"/>
<evidence type="ECO:0000259" key="5">
    <source>
        <dbReference type="Pfam" id="PF00496"/>
    </source>
</evidence>
<reference evidence="6 7" key="1">
    <citation type="submission" date="2016-07" db="EMBL/GenBank/DDBJ databases">
        <authorList>
            <person name="Townsley L."/>
            <person name="Shank E.A."/>
        </authorList>
    </citation>
    <scope>NUCLEOTIDE SEQUENCE [LARGE SCALE GENOMIC DNA]</scope>
    <source>
        <strain evidence="6 7">CH01</strain>
    </source>
</reference>
<keyword evidence="3" id="KW-0813">Transport</keyword>
<dbReference type="Gene3D" id="3.10.105.10">
    <property type="entry name" value="Dipeptide-binding Protein, Domain 3"/>
    <property type="match status" value="1"/>
</dbReference>
<dbReference type="Pfam" id="PF00496">
    <property type="entry name" value="SBP_bac_5"/>
    <property type="match status" value="1"/>
</dbReference>
<dbReference type="CDD" id="cd08504">
    <property type="entry name" value="PBP2_OppA"/>
    <property type="match status" value="1"/>
</dbReference>
<dbReference type="PANTHER" id="PTHR30290">
    <property type="entry name" value="PERIPLASMIC BINDING COMPONENT OF ABC TRANSPORTER"/>
    <property type="match status" value="1"/>
</dbReference>
<evidence type="ECO:0000256" key="2">
    <source>
        <dbReference type="ARBA" id="ARBA00005695"/>
    </source>
</evidence>
<dbReference type="Gene3D" id="3.40.190.10">
    <property type="entry name" value="Periplasmic binding protein-like II"/>
    <property type="match status" value="1"/>
</dbReference>